<dbReference type="Proteomes" id="UP000320461">
    <property type="component" value="Unassembled WGS sequence"/>
</dbReference>
<reference evidence="2 3" key="1">
    <citation type="submission" date="2019-06" db="EMBL/GenBank/DDBJ databases">
        <title>Whole genome shotgun sequence of Cellulomonas gelida NBRC 3748.</title>
        <authorList>
            <person name="Hosoyama A."/>
            <person name="Uohara A."/>
            <person name="Ohji S."/>
            <person name="Ichikawa N."/>
        </authorList>
    </citation>
    <scope>NUCLEOTIDE SEQUENCE [LARGE SCALE GENOMIC DNA]</scope>
    <source>
        <strain evidence="2 3">NBRC 3748</strain>
    </source>
</reference>
<dbReference type="AlphaFoldDB" id="A0A4Y3KKF8"/>
<evidence type="ECO:0008006" key="4">
    <source>
        <dbReference type="Google" id="ProtNLM"/>
    </source>
</evidence>
<proteinExistence type="predicted"/>
<evidence type="ECO:0000313" key="3">
    <source>
        <dbReference type="Proteomes" id="UP000320461"/>
    </source>
</evidence>
<accession>A0A4Y3KKF8</accession>
<evidence type="ECO:0000313" key="2">
    <source>
        <dbReference type="EMBL" id="GEA84889.1"/>
    </source>
</evidence>
<dbReference type="InterPro" id="IPR015018">
    <property type="entry name" value="DUF1905"/>
</dbReference>
<dbReference type="Pfam" id="PF08922">
    <property type="entry name" value="DUF1905"/>
    <property type="match status" value="1"/>
</dbReference>
<dbReference type="RefSeq" id="WP_141370833.1">
    <property type="nucleotide sequence ID" value="NZ_BJLQ01000021.1"/>
</dbReference>
<keyword evidence="3" id="KW-1185">Reference proteome</keyword>
<dbReference type="OrthoDB" id="9808666at2"/>
<name>A0A4Y3KKF8_9CELL</name>
<organism evidence="2 3">
    <name type="scientific">Cellulomonas gelida</name>
    <dbReference type="NCBI Taxonomy" id="1712"/>
    <lineage>
        <taxon>Bacteria</taxon>
        <taxon>Bacillati</taxon>
        <taxon>Actinomycetota</taxon>
        <taxon>Actinomycetes</taxon>
        <taxon>Micrococcales</taxon>
        <taxon>Cellulomonadaceae</taxon>
        <taxon>Cellulomonas</taxon>
    </lineage>
</organism>
<protein>
    <recommendedName>
        <fullName evidence="4">DUF1905 domain-containing protein</fullName>
    </recommendedName>
</protein>
<evidence type="ECO:0000256" key="1">
    <source>
        <dbReference type="SAM" id="MobiDB-lite"/>
    </source>
</evidence>
<gene>
    <name evidence="2" type="ORF">CGE01nite_21400</name>
</gene>
<dbReference type="InterPro" id="IPR037079">
    <property type="entry name" value="AF2212/PG0164-like_sf"/>
</dbReference>
<feature type="region of interest" description="Disordered" evidence="1">
    <location>
        <begin position="87"/>
        <end position="136"/>
    </location>
</feature>
<dbReference type="EMBL" id="BJLQ01000021">
    <property type="protein sequence ID" value="GEA84889.1"/>
    <property type="molecule type" value="Genomic_DNA"/>
</dbReference>
<dbReference type="SUPFAM" id="SSF141694">
    <property type="entry name" value="AF2212/PG0164-like"/>
    <property type="match status" value="1"/>
</dbReference>
<dbReference type="Gene3D" id="2.40.30.100">
    <property type="entry name" value="AF2212/PG0164-like"/>
    <property type="match status" value="1"/>
</dbReference>
<sequence length="136" mass="14842">MELRFSGEVIWWRGPAPFHFVVLPEPEAVRIRAVASRVTYGWGCIPATVTVGRTTFTTSIFPKDGGFRVPLKVAARRAEGVELGDDVDLVVVVDDPDGPSGPPEEPDDDQPTPPPAPHHDPADDDDYFDPARTAPR</sequence>
<comment type="caution">
    <text evidence="2">The sequence shown here is derived from an EMBL/GenBank/DDBJ whole genome shotgun (WGS) entry which is preliminary data.</text>
</comment>